<name>A0ACB8TD90_9AGAM</name>
<reference evidence="1" key="1">
    <citation type="submission" date="2021-03" db="EMBL/GenBank/DDBJ databases">
        <authorList>
            <consortium name="DOE Joint Genome Institute"/>
            <person name="Ahrendt S."/>
            <person name="Looney B.P."/>
            <person name="Miyauchi S."/>
            <person name="Morin E."/>
            <person name="Drula E."/>
            <person name="Courty P.E."/>
            <person name="Chicoki N."/>
            <person name="Fauchery L."/>
            <person name="Kohler A."/>
            <person name="Kuo A."/>
            <person name="Labutti K."/>
            <person name="Pangilinan J."/>
            <person name="Lipzen A."/>
            <person name="Riley R."/>
            <person name="Andreopoulos W."/>
            <person name="He G."/>
            <person name="Johnson J."/>
            <person name="Barry K.W."/>
            <person name="Grigoriev I.V."/>
            <person name="Nagy L."/>
            <person name="Hibbett D."/>
            <person name="Henrissat B."/>
            <person name="Matheny P.B."/>
            <person name="Labbe J."/>
            <person name="Martin F."/>
        </authorList>
    </citation>
    <scope>NUCLEOTIDE SEQUENCE</scope>
    <source>
        <strain evidence="1">HHB10654</strain>
    </source>
</reference>
<sequence length="131" mass="13982">MKPNTVLSFLTIVTATLFSPVASEPSLLLEKRAVWAPAVLYPHSGTVWNIGDQHSVVWDTSTAPSYISNPTGTIMLQRDSTAVNITLASGFSILDGRTEVNVPSVLPGATYYIVLVGTSGNRSPDFTIDDA</sequence>
<accession>A0ACB8TD90</accession>
<organism evidence="1 2">
    <name type="scientific">Artomyces pyxidatus</name>
    <dbReference type="NCBI Taxonomy" id="48021"/>
    <lineage>
        <taxon>Eukaryota</taxon>
        <taxon>Fungi</taxon>
        <taxon>Dikarya</taxon>
        <taxon>Basidiomycota</taxon>
        <taxon>Agaricomycotina</taxon>
        <taxon>Agaricomycetes</taxon>
        <taxon>Russulales</taxon>
        <taxon>Auriscalpiaceae</taxon>
        <taxon>Artomyces</taxon>
    </lineage>
</organism>
<proteinExistence type="predicted"/>
<reference evidence="1" key="2">
    <citation type="journal article" date="2022" name="New Phytol.">
        <title>Evolutionary transition to the ectomycorrhizal habit in the genomes of a hyperdiverse lineage of mushroom-forming fungi.</title>
        <authorList>
            <person name="Looney B."/>
            <person name="Miyauchi S."/>
            <person name="Morin E."/>
            <person name="Drula E."/>
            <person name="Courty P.E."/>
            <person name="Kohler A."/>
            <person name="Kuo A."/>
            <person name="LaButti K."/>
            <person name="Pangilinan J."/>
            <person name="Lipzen A."/>
            <person name="Riley R."/>
            <person name="Andreopoulos W."/>
            <person name="He G."/>
            <person name="Johnson J."/>
            <person name="Nolan M."/>
            <person name="Tritt A."/>
            <person name="Barry K.W."/>
            <person name="Grigoriev I.V."/>
            <person name="Nagy L.G."/>
            <person name="Hibbett D."/>
            <person name="Henrissat B."/>
            <person name="Matheny P.B."/>
            <person name="Labbe J."/>
            <person name="Martin F.M."/>
        </authorList>
    </citation>
    <scope>NUCLEOTIDE SEQUENCE</scope>
    <source>
        <strain evidence="1">HHB10654</strain>
    </source>
</reference>
<dbReference type="Proteomes" id="UP000814140">
    <property type="component" value="Unassembled WGS sequence"/>
</dbReference>
<dbReference type="EMBL" id="MU277192">
    <property type="protein sequence ID" value="KAI0066391.1"/>
    <property type="molecule type" value="Genomic_DNA"/>
</dbReference>
<protein>
    <submittedName>
        <fullName evidence="1">Uncharacterized protein</fullName>
    </submittedName>
</protein>
<gene>
    <name evidence="1" type="ORF">BV25DRAFT_1372956</name>
</gene>
<evidence type="ECO:0000313" key="2">
    <source>
        <dbReference type="Proteomes" id="UP000814140"/>
    </source>
</evidence>
<keyword evidence="2" id="KW-1185">Reference proteome</keyword>
<comment type="caution">
    <text evidence="1">The sequence shown here is derived from an EMBL/GenBank/DDBJ whole genome shotgun (WGS) entry which is preliminary data.</text>
</comment>
<evidence type="ECO:0000313" key="1">
    <source>
        <dbReference type="EMBL" id="KAI0066391.1"/>
    </source>
</evidence>